<sequence length="68" mass="7596">CLHLNAVAPACAVSFTLRKRAAANPVTWNYNALRVNGDVCVLRRKSTSKCINTTNLIWHLKIRGAFKK</sequence>
<accession>A0A3B3YME0</accession>
<dbReference type="AlphaFoldDB" id="A0A3B3YME0"/>
<proteinExistence type="predicted"/>
<keyword evidence="2" id="KW-1185">Reference proteome</keyword>
<evidence type="ECO:0000313" key="2">
    <source>
        <dbReference type="Proteomes" id="UP000261480"/>
    </source>
</evidence>
<reference evidence="1" key="1">
    <citation type="submission" date="2025-08" db="UniProtKB">
        <authorList>
            <consortium name="Ensembl"/>
        </authorList>
    </citation>
    <scope>IDENTIFICATION</scope>
</reference>
<dbReference type="Ensembl" id="ENSPMET00000018370.1">
    <property type="protein sequence ID" value="ENSPMEP00000028328.1"/>
    <property type="gene ID" value="ENSPMEG00000013340.1"/>
</dbReference>
<dbReference type="Proteomes" id="UP000261480">
    <property type="component" value="Unplaced"/>
</dbReference>
<evidence type="ECO:0000313" key="1">
    <source>
        <dbReference type="Ensembl" id="ENSPMEP00000028328.1"/>
    </source>
</evidence>
<name>A0A3B3YME0_9TELE</name>
<protein>
    <submittedName>
        <fullName evidence="1">Uncharacterized protein</fullName>
    </submittedName>
</protein>
<organism evidence="1 2">
    <name type="scientific">Poecilia mexicana</name>
    <dbReference type="NCBI Taxonomy" id="48701"/>
    <lineage>
        <taxon>Eukaryota</taxon>
        <taxon>Metazoa</taxon>
        <taxon>Chordata</taxon>
        <taxon>Craniata</taxon>
        <taxon>Vertebrata</taxon>
        <taxon>Euteleostomi</taxon>
        <taxon>Actinopterygii</taxon>
        <taxon>Neopterygii</taxon>
        <taxon>Teleostei</taxon>
        <taxon>Neoteleostei</taxon>
        <taxon>Acanthomorphata</taxon>
        <taxon>Ovalentaria</taxon>
        <taxon>Atherinomorphae</taxon>
        <taxon>Cyprinodontiformes</taxon>
        <taxon>Poeciliidae</taxon>
        <taxon>Poeciliinae</taxon>
        <taxon>Poecilia</taxon>
    </lineage>
</organism>
<reference evidence="1" key="2">
    <citation type="submission" date="2025-09" db="UniProtKB">
        <authorList>
            <consortium name="Ensembl"/>
        </authorList>
    </citation>
    <scope>IDENTIFICATION</scope>
</reference>